<feature type="region of interest" description="Disordered" evidence="11">
    <location>
        <begin position="503"/>
        <end position="654"/>
    </location>
</feature>
<dbReference type="FunCoup" id="A0A663EAU9">
    <property type="interactions" value="273"/>
</dbReference>
<feature type="compositionally biased region" description="Low complexity" evidence="11">
    <location>
        <begin position="511"/>
        <end position="524"/>
    </location>
</feature>
<proteinExistence type="inferred from homology"/>
<comment type="function">
    <text evidence="8">Centrosomal protein required for establishing a robust mitotic centrosome architecture that can endure the forces that converge on the centrosomes during spindle formation. Required for stabilizing the expanded pericentriolar material around the centriole.</text>
</comment>
<keyword evidence="10" id="KW-0175">Coiled coil</keyword>
<sequence length="654" mass="71387">MSGPGPAAVAGSPRACCEGLGGLLRRLRDSEAKRLELERKLMEYRKSDAYLMKLRYMKLKKYLKEIDERQKGALLRNQTFLKEFDQFEAHMKTSSSEMIQKMAWYGREIKSMLLLQEGNLSAEGDMEEEYNEQMPLVGQQAGISTKTAMPRGLYHPATVFMGCHTSAISAAGGLGTWQKPPQPTESRSAPDPPSCSPSLEGLGPESRSADLESDASVEGAAKRRDLAASEEDSEQLFSSTSDPKPATPEEEQPQGSIPGPKSCLSNWWTCKEASSKSSIELPGPASAEEVMPSTPSVPQGTSSPAAGWERGMDASAVEGSLLQPPNPPAAQEEPLVSSAPDRHCGMLAGLSRALQLIEDVVVRTSPQHRALYQGKCVGTMGTAELLSFCNWASRLKEDDLEACEAVVLHQLQALLQSMLNGCLLPEKTLDAEGRAVDEKQTSPDQQWDVDMLWTCLSNHALFLKKHQVQLTEEVAEMFERLLVSSKKAQDSQALPVLREALPEECGDRSSIESNESSYSLPSIPNDGREIKQAKHAPRLAGTGGQVCSHPEVTSWCEDESKEESTVEKIPITGRDSGDNSSKAKAGQEMHSETSSSPNERSPPFSRTETRKGMVAAIKSKAFWGESEDSSSEIEAALRPQTHSTEADEFDDFYD</sequence>
<comment type="similarity">
    <text evidence="3">Belongs to the kizuna family.</text>
</comment>
<dbReference type="GO" id="GO:0007051">
    <property type="term" value="P:spindle organization"/>
    <property type="evidence" value="ECO:0007669"/>
    <property type="project" value="Ensembl"/>
</dbReference>
<keyword evidence="5" id="KW-0963">Cytoplasm</keyword>
<evidence type="ECO:0000313" key="12">
    <source>
        <dbReference type="Ensembl" id="ENSACCP00020009054.1"/>
    </source>
</evidence>
<evidence type="ECO:0000256" key="3">
    <source>
        <dbReference type="ARBA" id="ARBA00010767"/>
    </source>
</evidence>
<dbReference type="RefSeq" id="XP_029877726.1">
    <property type="nucleotide sequence ID" value="XM_030021866.2"/>
</dbReference>
<feature type="region of interest" description="Disordered" evidence="11">
    <location>
        <begin position="277"/>
        <end position="308"/>
    </location>
</feature>
<evidence type="ECO:0000313" key="13">
    <source>
        <dbReference type="Proteomes" id="UP000472275"/>
    </source>
</evidence>
<evidence type="ECO:0000256" key="4">
    <source>
        <dbReference type="ARBA" id="ARBA00013872"/>
    </source>
</evidence>
<feature type="compositionally biased region" description="Polar residues" evidence="11">
    <location>
        <begin position="293"/>
        <end position="304"/>
    </location>
</feature>
<dbReference type="Ensembl" id="ENSACCT00020009447.1">
    <property type="protein sequence ID" value="ENSACCP00020009054.1"/>
    <property type="gene ID" value="ENSACCG00020006182.1"/>
</dbReference>
<evidence type="ECO:0000256" key="10">
    <source>
        <dbReference type="SAM" id="Coils"/>
    </source>
</evidence>
<dbReference type="GO" id="GO:0019901">
    <property type="term" value="F:protein kinase binding"/>
    <property type="evidence" value="ECO:0007669"/>
    <property type="project" value="Ensembl"/>
</dbReference>
<dbReference type="GO" id="GO:0005813">
    <property type="term" value="C:centrosome"/>
    <property type="evidence" value="ECO:0007669"/>
    <property type="project" value="UniProtKB-SubCell"/>
</dbReference>
<comment type="subcellular location">
    <subcellularLocation>
        <location evidence="1">Cytoplasm</location>
        <location evidence="1">Cytoskeleton</location>
        <location evidence="1">Cilium basal body</location>
    </subcellularLocation>
    <subcellularLocation>
        <location evidence="2">Cytoplasm</location>
        <location evidence="2">Cytoskeleton</location>
        <location evidence="2">Microtubule organizing center</location>
        <location evidence="2">Centrosome</location>
    </subcellularLocation>
</comment>
<dbReference type="PANTHER" id="PTHR16299">
    <property type="entry name" value="CENTROSOMAL PROTEIN KIZUNA"/>
    <property type="match status" value="1"/>
</dbReference>
<dbReference type="Proteomes" id="UP000472275">
    <property type="component" value="Chromosome 8"/>
</dbReference>
<name>A0A663EAU9_AQUCH</name>
<evidence type="ECO:0000256" key="8">
    <source>
        <dbReference type="ARBA" id="ARBA00024919"/>
    </source>
</evidence>
<keyword evidence="6" id="KW-0206">Cytoskeleton</keyword>
<evidence type="ECO:0000256" key="5">
    <source>
        <dbReference type="ARBA" id="ARBA00022490"/>
    </source>
</evidence>
<evidence type="ECO:0000256" key="2">
    <source>
        <dbReference type="ARBA" id="ARBA00004300"/>
    </source>
</evidence>
<reference evidence="12" key="2">
    <citation type="submission" date="2025-09" db="UniProtKB">
        <authorList>
            <consortium name="Ensembl"/>
        </authorList>
    </citation>
    <scope>IDENTIFICATION</scope>
</reference>
<gene>
    <name evidence="12" type="primary">KIZ</name>
</gene>
<keyword evidence="7" id="KW-0966">Cell projection</keyword>
<feature type="coiled-coil region" evidence="10">
    <location>
        <begin position="20"/>
        <end position="47"/>
    </location>
</feature>
<dbReference type="GO" id="GO:0005737">
    <property type="term" value="C:cytoplasm"/>
    <property type="evidence" value="ECO:0007669"/>
    <property type="project" value="Ensembl"/>
</dbReference>
<evidence type="ECO:0000256" key="11">
    <source>
        <dbReference type="SAM" id="MobiDB-lite"/>
    </source>
</evidence>
<keyword evidence="13" id="KW-1185">Reference proteome</keyword>
<evidence type="ECO:0000256" key="1">
    <source>
        <dbReference type="ARBA" id="ARBA00004120"/>
    </source>
</evidence>
<evidence type="ECO:0000256" key="9">
    <source>
        <dbReference type="ARBA" id="ARBA00031153"/>
    </source>
</evidence>
<dbReference type="CTD" id="55857"/>
<reference evidence="12" key="1">
    <citation type="submission" date="2025-08" db="UniProtKB">
        <authorList>
            <consortium name="Ensembl"/>
        </authorList>
    </citation>
    <scope>IDENTIFICATION</scope>
</reference>
<accession>A0A663EAU9</accession>
<dbReference type="AlphaFoldDB" id="A0A663EAU9"/>
<evidence type="ECO:0000256" key="7">
    <source>
        <dbReference type="ARBA" id="ARBA00023273"/>
    </source>
</evidence>
<dbReference type="GeneID" id="115344475"/>
<organism evidence="12 13">
    <name type="scientific">Aquila chrysaetos chrysaetos</name>
    <dbReference type="NCBI Taxonomy" id="223781"/>
    <lineage>
        <taxon>Eukaryota</taxon>
        <taxon>Metazoa</taxon>
        <taxon>Chordata</taxon>
        <taxon>Craniata</taxon>
        <taxon>Vertebrata</taxon>
        <taxon>Euteleostomi</taxon>
        <taxon>Archelosauria</taxon>
        <taxon>Archosauria</taxon>
        <taxon>Dinosauria</taxon>
        <taxon>Saurischia</taxon>
        <taxon>Theropoda</taxon>
        <taxon>Coelurosauria</taxon>
        <taxon>Aves</taxon>
        <taxon>Neognathae</taxon>
        <taxon>Neoaves</taxon>
        <taxon>Telluraves</taxon>
        <taxon>Accipitrimorphae</taxon>
        <taxon>Accipitriformes</taxon>
        <taxon>Accipitridae</taxon>
        <taxon>Accipitrinae</taxon>
        <taxon>Aquila</taxon>
    </lineage>
</organism>
<dbReference type="InParanoid" id="A0A663EAU9"/>
<feature type="region of interest" description="Disordered" evidence="11">
    <location>
        <begin position="172"/>
        <end position="263"/>
    </location>
</feature>
<dbReference type="PANTHER" id="PTHR16299:SF2">
    <property type="entry name" value="CENTROSOMAL PROTEIN KIZUNA"/>
    <property type="match status" value="1"/>
</dbReference>
<protein>
    <recommendedName>
        <fullName evidence="4">Centrosomal protein kizuna</fullName>
    </recommendedName>
    <alternativeName>
        <fullName evidence="9">Polo-like kinase 1 substrate 1</fullName>
    </alternativeName>
</protein>
<dbReference type="InterPro" id="IPR026742">
    <property type="entry name" value="Centrosomal_kizuma"/>
</dbReference>
<dbReference type="GeneTree" id="ENSGT00390000010121"/>
<evidence type="ECO:0000256" key="6">
    <source>
        <dbReference type="ARBA" id="ARBA00023212"/>
    </source>
</evidence>